<proteinExistence type="predicted"/>
<accession>A0ABQ5YKN7</accession>
<keyword evidence="2" id="KW-1185">Reference proteome</keyword>
<dbReference type="RefSeq" id="WP_284197326.1">
    <property type="nucleotide sequence ID" value="NZ_BSOG01000004.1"/>
</dbReference>
<gene>
    <name evidence="1" type="ORF">GCM10007907_30330</name>
</gene>
<dbReference type="EMBL" id="BSOG01000004">
    <property type="protein sequence ID" value="GLR14243.1"/>
    <property type="molecule type" value="Genomic_DNA"/>
</dbReference>
<reference evidence="2" key="1">
    <citation type="journal article" date="2019" name="Int. J. Syst. Evol. Microbiol.">
        <title>The Global Catalogue of Microorganisms (GCM) 10K type strain sequencing project: providing services to taxonomists for standard genome sequencing and annotation.</title>
        <authorList>
            <consortium name="The Broad Institute Genomics Platform"/>
            <consortium name="The Broad Institute Genome Sequencing Center for Infectious Disease"/>
            <person name="Wu L."/>
            <person name="Ma J."/>
        </authorList>
    </citation>
    <scope>NUCLEOTIDE SEQUENCE [LARGE SCALE GENOMIC DNA]</scope>
    <source>
        <strain evidence="2">NBRC 110044</strain>
    </source>
</reference>
<organism evidence="1 2">
    <name type="scientific">Chitinimonas prasina</name>
    <dbReference type="NCBI Taxonomy" id="1434937"/>
    <lineage>
        <taxon>Bacteria</taxon>
        <taxon>Pseudomonadati</taxon>
        <taxon>Pseudomonadota</taxon>
        <taxon>Betaproteobacteria</taxon>
        <taxon>Neisseriales</taxon>
        <taxon>Chitinibacteraceae</taxon>
        <taxon>Chitinimonas</taxon>
    </lineage>
</organism>
<dbReference type="Proteomes" id="UP001156706">
    <property type="component" value="Unassembled WGS sequence"/>
</dbReference>
<evidence type="ECO:0000313" key="2">
    <source>
        <dbReference type="Proteomes" id="UP001156706"/>
    </source>
</evidence>
<protein>
    <submittedName>
        <fullName evidence="1">Uncharacterized protein</fullName>
    </submittedName>
</protein>
<evidence type="ECO:0000313" key="1">
    <source>
        <dbReference type="EMBL" id="GLR14243.1"/>
    </source>
</evidence>
<comment type="caution">
    <text evidence="1">The sequence shown here is derived from an EMBL/GenBank/DDBJ whole genome shotgun (WGS) entry which is preliminary data.</text>
</comment>
<sequence length="77" mass="8416">MAAETAIHEGFHAQGVAGSKRAEVLARVASMQHRTGVDKILLSSPKDMYREVYSLPDYAALPNSLGTQNPQFPNVKF</sequence>
<name>A0ABQ5YKN7_9NEIS</name>